<dbReference type="EMBL" id="AM406670">
    <property type="protein sequence ID" value="CAL95251.1"/>
    <property type="molecule type" value="Genomic_DNA"/>
</dbReference>
<protein>
    <submittedName>
        <fullName evidence="2">Hypothetical membrane protein</fullName>
    </submittedName>
</protein>
<dbReference type="STRING" id="62928.azo2634"/>
<evidence type="ECO:0000256" key="1">
    <source>
        <dbReference type="SAM" id="SignalP"/>
    </source>
</evidence>
<organism evidence="2 3">
    <name type="scientific">Azoarcus sp. (strain BH72)</name>
    <dbReference type="NCBI Taxonomy" id="418699"/>
    <lineage>
        <taxon>Bacteria</taxon>
        <taxon>Pseudomonadati</taxon>
        <taxon>Pseudomonadota</taxon>
        <taxon>Betaproteobacteria</taxon>
        <taxon>Rhodocyclales</taxon>
        <taxon>Zoogloeaceae</taxon>
        <taxon>Azoarcus</taxon>
    </lineage>
</organism>
<dbReference type="AlphaFoldDB" id="A1K8U6"/>
<dbReference type="HOGENOM" id="CLU_1683052_0_0_4"/>
<accession>A1K8U6</accession>
<dbReference type="eggNOG" id="ENOG5033HAM">
    <property type="taxonomic scope" value="Bacteria"/>
</dbReference>
<gene>
    <name evidence="2" type="ordered locus">azo2634</name>
</gene>
<feature type="chain" id="PRO_5002635924" evidence="1">
    <location>
        <begin position="29"/>
        <end position="156"/>
    </location>
</feature>
<evidence type="ECO:0000313" key="3">
    <source>
        <dbReference type="Proteomes" id="UP000002588"/>
    </source>
</evidence>
<dbReference type="Proteomes" id="UP000002588">
    <property type="component" value="Chromosome"/>
</dbReference>
<name>A1K8U6_AZOSB</name>
<feature type="signal peptide" evidence="1">
    <location>
        <begin position="1"/>
        <end position="28"/>
    </location>
</feature>
<keyword evidence="1" id="KW-0732">Signal</keyword>
<evidence type="ECO:0000313" key="2">
    <source>
        <dbReference type="EMBL" id="CAL95251.1"/>
    </source>
</evidence>
<reference evidence="2 3" key="1">
    <citation type="journal article" date="2006" name="Nat. Biotechnol.">
        <title>Complete genome of the mutualistic, N2-fixing grass endophyte Azoarcus sp. strain BH72.</title>
        <authorList>
            <person name="Krause A."/>
            <person name="Ramakumar A."/>
            <person name="Bartels D."/>
            <person name="Battistoni F."/>
            <person name="Bekel T."/>
            <person name="Boch J."/>
            <person name="Boehm M."/>
            <person name="Friedrich F."/>
            <person name="Hurek T."/>
            <person name="Krause L."/>
            <person name="Linke B."/>
            <person name="McHardy A.C."/>
            <person name="Sarkar A."/>
            <person name="Schneiker S."/>
            <person name="Syed A.A."/>
            <person name="Thauer R."/>
            <person name="Vorhoelter F.-J."/>
            <person name="Weidner S."/>
            <person name="Puehler A."/>
            <person name="Reinhold-Hurek B."/>
            <person name="Kaiser O."/>
            <person name="Goesmann A."/>
        </authorList>
    </citation>
    <scope>NUCLEOTIDE SEQUENCE [LARGE SCALE GENOMIC DNA]</scope>
    <source>
        <strain evidence="2 3">BH72</strain>
    </source>
</reference>
<proteinExistence type="predicted"/>
<sequence length="156" mass="15756">MSTAPRRRARALLIAALAASALPQPVLSGGFSMSAHSFAPKWEWPAGRQVETRLLVKVDKIAKASKGFLGIGASPSLADALPDATDVSVTVVAGPAPLAGKAAVLGMPGMEAAKLKAGALAGVGLIEGGALFVCVAAAPSQDAAAAQKWLESWRCE</sequence>
<keyword evidence="3" id="KW-1185">Reference proteome</keyword>
<dbReference type="KEGG" id="azo:azo2634"/>